<keyword evidence="1" id="KW-0479">Metal-binding</keyword>
<comment type="cofactor">
    <cofactor evidence="1">
        <name>K(+)</name>
        <dbReference type="ChEBI" id="CHEBI:29103"/>
    </cofactor>
    <text evidence="1">Binds 1 potassium ion per subunit.</text>
</comment>
<comment type="catalytic activity">
    <reaction evidence="1">
        <text>(6R)-NADPHX = (6S)-NADPHX</text>
        <dbReference type="Rhea" id="RHEA:32227"/>
        <dbReference type="ChEBI" id="CHEBI:64076"/>
        <dbReference type="ChEBI" id="CHEBI:64077"/>
        <dbReference type="EC" id="5.1.99.6"/>
    </reaction>
</comment>
<feature type="binding site" evidence="1">
    <location>
        <position position="54"/>
    </location>
    <ligand>
        <name>K(+)</name>
        <dbReference type="ChEBI" id="CHEBI:29103"/>
    </ligand>
</feature>
<reference evidence="4" key="1">
    <citation type="submission" date="2017-05" db="EMBL/GenBank/DDBJ databases">
        <title>Complete and WGS of Bordetella genogroups.</title>
        <authorList>
            <person name="Spilker T."/>
            <person name="Lipuma J."/>
        </authorList>
    </citation>
    <scope>NUCLEOTIDE SEQUENCE [LARGE SCALE GENOMIC DNA]</scope>
    <source>
        <strain evidence="4">AU6712</strain>
    </source>
</reference>
<dbReference type="GO" id="GO:0000166">
    <property type="term" value="F:nucleotide binding"/>
    <property type="evidence" value="ECO:0007669"/>
    <property type="project" value="UniProtKB-KW"/>
</dbReference>
<comment type="similarity">
    <text evidence="1">Belongs to the NnrE/AIBP family.</text>
</comment>
<name>A0A261VM92_9BORD</name>
<dbReference type="OrthoDB" id="9806925at2"/>
<dbReference type="HAMAP" id="MF_01966">
    <property type="entry name" value="NADHX_epimerase"/>
    <property type="match status" value="1"/>
</dbReference>
<dbReference type="Proteomes" id="UP000216429">
    <property type="component" value="Unassembled WGS sequence"/>
</dbReference>
<sequence>MGVYTLEQLRRIEACARQQGMDLMARAGRAAADFVQARLPAPASVMVLAGPGNNGGDALVAATHLLQAGYAVQVVMPGDPARLPADAAQAYAGWRAAGGVEDPALPRVAADLAIDGLFGIGLTRALGRPWVDLVDALNGWRMPVLALDVPSGLSARTGQPLGQTVQASWTLSFIGTPAALAGGAPAMGQRYEDDLGLSPQWRAAVFAG</sequence>
<evidence type="ECO:0000259" key="2">
    <source>
        <dbReference type="PROSITE" id="PS51385"/>
    </source>
</evidence>
<dbReference type="AlphaFoldDB" id="A0A261VM92"/>
<keyword evidence="1" id="KW-0413">Isomerase</keyword>
<feature type="binding site" evidence="1">
    <location>
        <begin position="119"/>
        <end position="125"/>
    </location>
    <ligand>
        <name>(6S)-NADPHX</name>
        <dbReference type="ChEBI" id="CHEBI:64076"/>
    </ligand>
</feature>
<dbReference type="Gene3D" id="3.40.50.10260">
    <property type="entry name" value="YjeF N-terminal domain"/>
    <property type="match status" value="1"/>
</dbReference>
<dbReference type="GO" id="GO:0052856">
    <property type="term" value="F:NAD(P)HX epimerase activity"/>
    <property type="evidence" value="ECO:0007669"/>
    <property type="project" value="UniProtKB-UniRule"/>
</dbReference>
<evidence type="ECO:0000313" key="3">
    <source>
        <dbReference type="EMBL" id="OZI75169.1"/>
    </source>
</evidence>
<dbReference type="SUPFAM" id="SSF64153">
    <property type="entry name" value="YjeF N-terminal domain-like"/>
    <property type="match status" value="1"/>
</dbReference>
<keyword evidence="1" id="KW-0547">Nucleotide-binding</keyword>
<protein>
    <recommendedName>
        <fullName evidence="1">NAD(P)H-hydrate epimerase</fullName>
        <ecNumber evidence="1">5.1.99.6</ecNumber>
    </recommendedName>
    <alternativeName>
        <fullName evidence="1">NAD(P)HX epimerase</fullName>
    </alternativeName>
</protein>
<gene>
    <name evidence="1" type="primary">nnrE</name>
    <name evidence="3" type="ORF">CAL22_07295</name>
</gene>
<dbReference type="Pfam" id="PF03853">
    <property type="entry name" value="YjeF_N"/>
    <property type="match status" value="1"/>
</dbReference>
<accession>A0A261VM92</accession>
<dbReference type="InterPro" id="IPR004443">
    <property type="entry name" value="YjeF_N_dom"/>
</dbReference>
<keyword evidence="1" id="KW-0521">NADP</keyword>
<dbReference type="NCBIfam" id="TIGR00197">
    <property type="entry name" value="yjeF_nterm"/>
    <property type="match status" value="1"/>
</dbReference>
<evidence type="ECO:0000256" key="1">
    <source>
        <dbReference type="HAMAP-Rule" id="MF_01966"/>
    </source>
</evidence>
<feature type="binding site" evidence="1">
    <location>
        <position position="151"/>
    </location>
    <ligand>
        <name>K(+)</name>
        <dbReference type="ChEBI" id="CHEBI:29103"/>
    </ligand>
</feature>
<dbReference type="RefSeq" id="WP_094813496.1">
    <property type="nucleotide sequence ID" value="NZ_NEVU01000002.1"/>
</dbReference>
<feature type="binding site" evidence="1">
    <location>
        <position position="115"/>
    </location>
    <ligand>
        <name>K(+)</name>
        <dbReference type="ChEBI" id="CHEBI:29103"/>
    </ligand>
</feature>
<keyword evidence="4" id="KW-1185">Reference proteome</keyword>
<dbReference type="GO" id="GO:0046872">
    <property type="term" value="F:metal ion binding"/>
    <property type="evidence" value="ECO:0007669"/>
    <property type="project" value="UniProtKB-KW"/>
</dbReference>
<comment type="function">
    <text evidence="1">Catalyzes the epimerization of the S- and R-forms of NAD(P)HX, a damaged form of NAD(P)H that is a result of enzymatic or heat-dependent hydration. This is a prerequisite for the S-specific NAD(P)H-hydrate dehydratase to allow the repair of both epimers of NAD(P)HX.</text>
</comment>
<dbReference type="EC" id="5.1.99.6" evidence="1"/>
<evidence type="ECO:0000313" key="4">
    <source>
        <dbReference type="Proteomes" id="UP000216429"/>
    </source>
</evidence>
<feature type="binding site" evidence="1">
    <location>
        <begin position="53"/>
        <end position="57"/>
    </location>
    <ligand>
        <name>(6S)-NADPHX</name>
        <dbReference type="ChEBI" id="CHEBI:64076"/>
    </ligand>
</feature>
<keyword evidence="1" id="KW-0630">Potassium</keyword>
<feature type="binding site" evidence="1">
    <location>
        <position position="148"/>
    </location>
    <ligand>
        <name>(6S)-NADPHX</name>
        <dbReference type="ChEBI" id="CHEBI:64076"/>
    </ligand>
</feature>
<dbReference type="PROSITE" id="PS51385">
    <property type="entry name" value="YJEF_N"/>
    <property type="match status" value="1"/>
</dbReference>
<dbReference type="EMBL" id="NEVU01000002">
    <property type="protein sequence ID" value="OZI75169.1"/>
    <property type="molecule type" value="Genomic_DNA"/>
</dbReference>
<keyword evidence="1" id="KW-0520">NAD</keyword>
<dbReference type="InterPro" id="IPR036652">
    <property type="entry name" value="YjeF_N_dom_sf"/>
</dbReference>
<organism evidence="3 4">
    <name type="scientific">Bordetella genomosp. 12</name>
    <dbReference type="NCBI Taxonomy" id="463035"/>
    <lineage>
        <taxon>Bacteria</taxon>
        <taxon>Pseudomonadati</taxon>
        <taxon>Pseudomonadota</taxon>
        <taxon>Betaproteobacteria</taxon>
        <taxon>Burkholderiales</taxon>
        <taxon>Alcaligenaceae</taxon>
        <taxon>Bordetella</taxon>
    </lineage>
</organism>
<feature type="domain" description="YjeF N-terminal" evidence="2">
    <location>
        <begin position="3"/>
        <end position="203"/>
    </location>
</feature>
<comment type="catalytic activity">
    <reaction evidence="1">
        <text>(6R)-NADHX = (6S)-NADHX</text>
        <dbReference type="Rhea" id="RHEA:32215"/>
        <dbReference type="ChEBI" id="CHEBI:64074"/>
        <dbReference type="ChEBI" id="CHEBI:64075"/>
        <dbReference type="EC" id="5.1.99.6"/>
    </reaction>
</comment>
<comment type="caution">
    <text evidence="1">Lacks conserved residue(s) required for the propagation of feature annotation.</text>
</comment>
<proteinExistence type="inferred from homology"/>
<comment type="caution">
    <text evidence="3">The sequence shown here is derived from an EMBL/GenBank/DDBJ whole genome shotgun (WGS) entry which is preliminary data.</text>
</comment>